<keyword evidence="6" id="KW-1185">Reference proteome</keyword>
<dbReference type="Proteomes" id="UP000229730">
    <property type="component" value="Unassembled WGS sequence"/>
</dbReference>
<gene>
    <name evidence="5" type="ORF">CRD36_12435</name>
</gene>
<dbReference type="EMBL" id="PDEM01000024">
    <property type="protein sequence ID" value="PHZ84602.1"/>
    <property type="molecule type" value="Genomic_DNA"/>
</dbReference>
<protein>
    <submittedName>
        <fullName evidence="5">AraC family transcriptional regulator</fullName>
    </submittedName>
</protein>
<name>A0A2G4YQK6_9PROT</name>
<feature type="domain" description="HTH araC/xylS-type" evidence="4">
    <location>
        <begin position="211"/>
        <end position="312"/>
    </location>
</feature>
<dbReference type="InterPro" id="IPR035418">
    <property type="entry name" value="AraC-bd_2"/>
</dbReference>
<dbReference type="SMART" id="SM00342">
    <property type="entry name" value="HTH_ARAC"/>
    <property type="match status" value="1"/>
</dbReference>
<keyword evidence="3" id="KW-0804">Transcription</keyword>
<dbReference type="OrthoDB" id="7191628at2"/>
<dbReference type="RefSeq" id="WP_099473704.1">
    <property type="nucleotide sequence ID" value="NZ_CP041025.1"/>
</dbReference>
<evidence type="ECO:0000256" key="1">
    <source>
        <dbReference type="ARBA" id="ARBA00023015"/>
    </source>
</evidence>
<sequence>MKTWQFTTEAFPESERQNAWLSAMDRLCLPLGNLPKTDNFRGSVSCIISPLGLEFARVDADPQEISGQYPPQEEAIWLTLLLEGEAMLIHEENSIKLIPDDIIYGPTAVGATLKFTSRFRQIFIKLPRLAINPRLISPLSLTLGHLPGQSGINHVLSGMLRALADGLDDINDAQLRPVELALTELLLTCIAEQKGILSIGNAANTRADNLHRICQTIETLLGDPDLAPAQVAEAHGVSLRYMQKLFTLADKTFSNYVRTRRLERCRADLVSPLYSQISITEICFRWGFNSSAYFSRSFRDLYGISPRDFRRQHTPQDQDETA</sequence>
<organism evidence="5 6">
    <name type="scientific">Paremcibacter congregatus</name>
    <dbReference type="NCBI Taxonomy" id="2043170"/>
    <lineage>
        <taxon>Bacteria</taxon>
        <taxon>Pseudomonadati</taxon>
        <taxon>Pseudomonadota</taxon>
        <taxon>Alphaproteobacteria</taxon>
        <taxon>Emcibacterales</taxon>
        <taxon>Emcibacteraceae</taxon>
        <taxon>Paremcibacter</taxon>
    </lineage>
</organism>
<dbReference type="GO" id="GO:0003700">
    <property type="term" value="F:DNA-binding transcription factor activity"/>
    <property type="evidence" value="ECO:0007669"/>
    <property type="project" value="InterPro"/>
</dbReference>
<dbReference type="PANTHER" id="PTHR43280">
    <property type="entry name" value="ARAC-FAMILY TRANSCRIPTIONAL REGULATOR"/>
    <property type="match status" value="1"/>
</dbReference>
<evidence type="ECO:0000259" key="4">
    <source>
        <dbReference type="PROSITE" id="PS01124"/>
    </source>
</evidence>
<evidence type="ECO:0000256" key="2">
    <source>
        <dbReference type="ARBA" id="ARBA00023125"/>
    </source>
</evidence>
<dbReference type="PANTHER" id="PTHR43280:SF31">
    <property type="entry name" value="TRANSCRIPTIONAL REGULATORY PROTEIN"/>
    <property type="match status" value="1"/>
</dbReference>
<dbReference type="Pfam" id="PF12833">
    <property type="entry name" value="HTH_18"/>
    <property type="match status" value="1"/>
</dbReference>
<dbReference type="AlphaFoldDB" id="A0A2G4YQK6"/>
<dbReference type="PROSITE" id="PS01124">
    <property type="entry name" value="HTH_ARAC_FAMILY_2"/>
    <property type="match status" value="1"/>
</dbReference>
<proteinExistence type="predicted"/>
<keyword evidence="2" id="KW-0238">DNA-binding</keyword>
<dbReference type="InterPro" id="IPR018060">
    <property type="entry name" value="HTH_AraC"/>
</dbReference>
<dbReference type="Pfam" id="PF14525">
    <property type="entry name" value="AraC_binding_2"/>
    <property type="match status" value="1"/>
</dbReference>
<comment type="caution">
    <text evidence="5">The sequence shown here is derived from an EMBL/GenBank/DDBJ whole genome shotgun (WGS) entry which is preliminary data.</text>
</comment>
<dbReference type="PRINTS" id="PR00032">
    <property type="entry name" value="HTHARAC"/>
</dbReference>
<accession>A0A2G4YQK6</accession>
<evidence type="ECO:0000313" key="6">
    <source>
        <dbReference type="Proteomes" id="UP000229730"/>
    </source>
</evidence>
<dbReference type="InParanoid" id="A0A2G4YQK6"/>
<dbReference type="SUPFAM" id="SSF46689">
    <property type="entry name" value="Homeodomain-like"/>
    <property type="match status" value="1"/>
</dbReference>
<dbReference type="Gene3D" id="1.10.10.60">
    <property type="entry name" value="Homeodomain-like"/>
    <property type="match status" value="1"/>
</dbReference>
<reference evidence="5 6" key="1">
    <citation type="submission" date="2017-10" db="EMBL/GenBank/DDBJ databases">
        <title>Frigbacter circumglobatus gen. nov. sp. nov., isolated from sediment cultured in situ.</title>
        <authorList>
            <person name="Zhao Z."/>
        </authorList>
    </citation>
    <scope>NUCLEOTIDE SEQUENCE [LARGE SCALE GENOMIC DNA]</scope>
    <source>
        <strain evidence="5 6">ZYL</strain>
    </source>
</reference>
<keyword evidence="1" id="KW-0805">Transcription regulation</keyword>
<evidence type="ECO:0000313" key="5">
    <source>
        <dbReference type="EMBL" id="PHZ84602.1"/>
    </source>
</evidence>
<dbReference type="InterPro" id="IPR020449">
    <property type="entry name" value="Tscrpt_reg_AraC-type_HTH"/>
</dbReference>
<dbReference type="GO" id="GO:0043565">
    <property type="term" value="F:sequence-specific DNA binding"/>
    <property type="evidence" value="ECO:0007669"/>
    <property type="project" value="InterPro"/>
</dbReference>
<dbReference type="InterPro" id="IPR009057">
    <property type="entry name" value="Homeodomain-like_sf"/>
</dbReference>
<evidence type="ECO:0000256" key="3">
    <source>
        <dbReference type="ARBA" id="ARBA00023163"/>
    </source>
</evidence>